<dbReference type="EMBL" id="JAFCLK010000006">
    <property type="protein sequence ID" value="MBR1135569.1"/>
    <property type="molecule type" value="Genomic_DNA"/>
</dbReference>
<dbReference type="Pfam" id="PF10025">
    <property type="entry name" value="DUF2267"/>
    <property type="match status" value="1"/>
</dbReference>
<dbReference type="RefSeq" id="WP_172235557.1">
    <property type="nucleotide sequence ID" value="NZ_JABFDP010000002.1"/>
</dbReference>
<accession>A0ABS5G2R9</accession>
<evidence type="ECO:0000313" key="1">
    <source>
        <dbReference type="EMBL" id="MBR1135569.1"/>
    </source>
</evidence>
<sequence length="144" mass="16310">MSEIGVKALDHTVQETNIWLKAIEQRLGIASRQHAYNALRAVLHVLRDRVPLATAVNLGAQLPLLIRGIYYEGWHHAATPTKDRHLEEFVDGIFQQLPPQFPVDPLTAARGIFEILWEKLDPGEFDKLMGHLPVPLRNLREPAT</sequence>
<keyword evidence="2" id="KW-1185">Reference proteome</keyword>
<name>A0ABS5G2R9_9BRAD</name>
<protein>
    <submittedName>
        <fullName evidence="1">DUF2267 domain-containing protein</fullName>
    </submittedName>
</protein>
<proteinExistence type="predicted"/>
<dbReference type="InterPro" id="IPR038282">
    <property type="entry name" value="DUF2267_sf"/>
</dbReference>
<comment type="caution">
    <text evidence="1">The sequence shown here is derived from an EMBL/GenBank/DDBJ whole genome shotgun (WGS) entry which is preliminary data.</text>
</comment>
<dbReference type="Gene3D" id="1.10.490.110">
    <property type="entry name" value="Uncharacterized conserved protein DUF2267"/>
    <property type="match status" value="1"/>
</dbReference>
<reference evidence="2" key="1">
    <citation type="journal article" date="2021" name="ISME J.">
        <title>Evolutionary origin and ecological implication of a unique nif island in free-living Bradyrhizobium lineages.</title>
        <authorList>
            <person name="Tao J."/>
        </authorList>
    </citation>
    <scope>NUCLEOTIDE SEQUENCE [LARGE SCALE GENOMIC DNA]</scope>
    <source>
        <strain evidence="2">SZCCT0094</strain>
    </source>
</reference>
<organism evidence="1 2">
    <name type="scientific">Bradyrhizobium denitrificans</name>
    <dbReference type="NCBI Taxonomy" id="2734912"/>
    <lineage>
        <taxon>Bacteria</taxon>
        <taxon>Pseudomonadati</taxon>
        <taxon>Pseudomonadota</taxon>
        <taxon>Alphaproteobacteria</taxon>
        <taxon>Hyphomicrobiales</taxon>
        <taxon>Nitrobacteraceae</taxon>
        <taxon>Bradyrhizobium</taxon>
    </lineage>
</organism>
<dbReference type="Proteomes" id="UP001314635">
    <property type="component" value="Unassembled WGS sequence"/>
</dbReference>
<dbReference type="InterPro" id="IPR018727">
    <property type="entry name" value="DUF2267"/>
</dbReference>
<evidence type="ECO:0000313" key="2">
    <source>
        <dbReference type="Proteomes" id="UP001314635"/>
    </source>
</evidence>
<gene>
    <name evidence="1" type="ORF">JQ619_07320</name>
</gene>